<evidence type="ECO:0000313" key="2">
    <source>
        <dbReference type="Proteomes" id="UP000197003"/>
    </source>
</evidence>
<organism evidence="1 2">
    <name type="scientific">Bdellovibrio bacteriovorus</name>
    <dbReference type="NCBI Taxonomy" id="959"/>
    <lineage>
        <taxon>Bacteria</taxon>
        <taxon>Pseudomonadati</taxon>
        <taxon>Bdellovibrionota</taxon>
        <taxon>Bdellovibrionia</taxon>
        <taxon>Bdellovibrionales</taxon>
        <taxon>Pseudobdellovibrionaceae</taxon>
        <taxon>Bdellovibrio</taxon>
    </lineage>
</organism>
<accession>A0A1Z3NAZ0</accession>
<protein>
    <submittedName>
        <fullName evidence="1">Uncharacterized protein</fullName>
    </submittedName>
</protein>
<evidence type="ECO:0000313" key="1">
    <source>
        <dbReference type="EMBL" id="ASD64632.1"/>
    </source>
</evidence>
<proteinExistence type="predicted"/>
<dbReference type="AlphaFoldDB" id="A0A1Z3NAZ0"/>
<sequence length="79" mass="8364">MKATLLVVMSLAIGIGISWAGMKPFAVSQFTDGTTVETILVRPEATETAIYQIKQPDGVVCYAISGARSTNTPTISCIK</sequence>
<gene>
    <name evidence="1" type="ORF">B9G79_14170</name>
</gene>
<dbReference type="EMBL" id="CP020946">
    <property type="protein sequence ID" value="ASD64632.1"/>
    <property type="molecule type" value="Genomic_DNA"/>
</dbReference>
<dbReference type="Proteomes" id="UP000197003">
    <property type="component" value="Chromosome"/>
</dbReference>
<name>A0A1Z3NAZ0_BDEBC</name>
<reference evidence="1 2" key="1">
    <citation type="submission" date="2017-04" db="EMBL/GenBank/DDBJ databases">
        <title>Whole genome sequence of Bdellovibrio bacteriovorus strain SSB218315.</title>
        <authorList>
            <person name="Oyedara O."/>
            <person name="Rodriguez-Perez M.A."/>
        </authorList>
    </citation>
    <scope>NUCLEOTIDE SEQUENCE [LARGE SCALE GENOMIC DNA]</scope>
    <source>
        <strain evidence="1 2">SSB218315</strain>
    </source>
</reference>